<feature type="compositionally biased region" description="Low complexity" evidence="1">
    <location>
        <begin position="114"/>
        <end position="137"/>
    </location>
</feature>
<dbReference type="RefSeq" id="YP_010755116.1">
    <property type="nucleotide sequence ID" value="NC_073468.1"/>
</dbReference>
<feature type="compositionally biased region" description="Low complexity" evidence="1">
    <location>
        <begin position="223"/>
        <end position="235"/>
    </location>
</feature>
<feature type="compositionally biased region" description="Acidic residues" evidence="1">
    <location>
        <begin position="188"/>
        <end position="222"/>
    </location>
</feature>
<evidence type="ECO:0000256" key="1">
    <source>
        <dbReference type="SAM" id="MobiDB-lite"/>
    </source>
</evidence>
<evidence type="ECO:0000313" key="3">
    <source>
        <dbReference type="Proteomes" id="UP000827768"/>
    </source>
</evidence>
<name>A0AAE8Y8G9_9CAUD</name>
<feature type="compositionally biased region" description="Low complexity" evidence="1">
    <location>
        <begin position="145"/>
        <end position="155"/>
    </location>
</feature>
<dbReference type="EMBL" id="OK040790">
    <property type="protein sequence ID" value="UDL15876.1"/>
    <property type="molecule type" value="Genomic_DNA"/>
</dbReference>
<accession>A0AAE8Y8G9</accession>
<feature type="region of interest" description="Disordered" evidence="1">
    <location>
        <begin position="80"/>
        <end position="262"/>
    </location>
</feature>
<evidence type="ECO:0008006" key="4">
    <source>
        <dbReference type="Google" id="ProtNLM"/>
    </source>
</evidence>
<dbReference type="Proteomes" id="UP000827768">
    <property type="component" value="Segment"/>
</dbReference>
<feature type="compositionally biased region" description="Acidic residues" evidence="1">
    <location>
        <begin position="89"/>
        <end position="111"/>
    </location>
</feature>
<sequence>MDHIKEQLNKLPELADENVEELQASIESEFQNLEESAAGNFTVEIVDAMSELANALDSVRGEVSRREALAQELAARAAEAANRVHGTPETEEAPAEEEETLEAPAEEEEEDKSVVASAESETEAAVESPVEAEAAVEAVEEIVEETPAAEVATEASAEEVAETETTPEAEASVEETAEVVEETPVTEPETEAAVEVAEEAAEEAPAEAEASIEDVAEVEAPAEAEASNTEETTIAPSEQEEAQTVTASAEETFEAPADRRPVAQVTEAPVAIVAGADIPGIAAGSPLSDKNSVAKAFMDRLHTIRRANGGDGEQHTVASFSTEYDNSHILGNDAEENGRKISAAVEEQAALVAAGGYGTPLPQRYDIFGFGTDARPVKDSLPKFQADRGGISYIEPPVLTDYADAVGVWTPDMDEAAANNGGSGADVVKNVLVVQGAQTRTAEIDAITLQLQIGNLLSRAYPELVARHNELALIQHARLAEKTILAKIAAGSTAVTQTAQVGLARDFLVTVRRAATQYRSRHRLPLETPLQAIIPNWVYEAIASDLALQMPGDDALGVSRAEINGYLSGSNVTFTPSYDLNEFGPQTAGALNSWEATGGAGGVVDFDWFLFSEGTWLFLDGGTLDIGIVRDSALVGTNDYRMFVESFEGVAKIGIESLRIRQTFRVSGEAAALVDTTP</sequence>
<dbReference type="InterPro" id="IPR047790">
    <property type="entry name" value="MCP_Sipho"/>
</dbReference>
<evidence type="ECO:0000313" key="2">
    <source>
        <dbReference type="EMBL" id="UDL15876.1"/>
    </source>
</evidence>
<organism evidence="2 3">
    <name type="scientific">Microbacterium phage Pumpernickel</name>
    <dbReference type="NCBI Taxonomy" id="2885983"/>
    <lineage>
        <taxon>Viruses</taxon>
        <taxon>Duplodnaviria</taxon>
        <taxon>Heunggongvirae</taxon>
        <taxon>Uroviricota</taxon>
        <taxon>Caudoviricetes</taxon>
        <taxon>Pumpernickelvirus</taxon>
        <taxon>Pumpernickelvirus pumpernickel</taxon>
    </lineage>
</organism>
<proteinExistence type="predicted"/>
<protein>
    <recommendedName>
        <fullName evidence="4">Major capsid protein</fullName>
    </recommendedName>
</protein>
<keyword evidence="3" id="KW-1185">Reference proteome</keyword>
<feature type="compositionally biased region" description="Acidic residues" evidence="1">
    <location>
        <begin position="156"/>
        <end position="181"/>
    </location>
</feature>
<dbReference type="GeneID" id="80019725"/>
<reference evidence="2" key="1">
    <citation type="submission" date="2021-09" db="EMBL/GenBank/DDBJ databases">
        <authorList>
            <person name="Andersen S.H."/>
            <person name="Beall E.A."/>
            <person name="Cappelle B."/>
            <person name="Falteisek K.J."/>
            <person name="Fenske B.A."/>
            <person name="Gansluckner N.W."/>
            <person name="Gilbertson S.M."/>
            <person name="Krings K.J."/>
            <person name="Mobeck M."/>
            <person name="Odeku J.O."/>
            <person name="Poncelet M.E."/>
            <person name="Rohr J.R."/>
            <person name="Rolands L."/>
            <person name="Whipple C.D."/>
            <person name="Whipple E.M."/>
            <person name="Spring A.M."/>
            <person name="Klyczek K."/>
            <person name="Garlena R.A."/>
            <person name="Russell D.A."/>
            <person name="Pope W.H."/>
            <person name="Jacobs-Sera D."/>
            <person name="Hatfull G.F."/>
        </authorList>
    </citation>
    <scope>NUCLEOTIDE SEQUENCE</scope>
</reference>
<dbReference type="NCBIfam" id="NF033847">
    <property type="entry name" value="MCP_Sipho"/>
    <property type="match status" value="1"/>
</dbReference>
<dbReference type="KEGG" id="vg:80019725"/>
<gene>
    <name evidence="2" type="primary">85</name>
    <name evidence="2" type="ORF">SEA_PUMPERNICKEL_85</name>
</gene>